<keyword evidence="2" id="KW-1185">Reference proteome</keyword>
<evidence type="ECO:0000313" key="1">
    <source>
        <dbReference type="EMBL" id="CAH2006047.1"/>
    </source>
</evidence>
<proteinExistence type="predicted"/>
<accession>A0A9P0M2M5</accession>
<dbReference type="Proteomes" id="UP001152888">
    <property type="component" value="Unassembled WGS sequence"/>
</dbReference>
<organism evidence="1 2">
    <name type="scientific">Acanthoscelides obtectus</name>
    <name type="common">Bean weevil</name>
    <name type="synonym">Bruchus obtectus</name>
    <dbReference type="NCBI Taxonomy" id="200917"/>
    <lineage>
        <taxon>Eukaryota</taxon>
        <taxon>Metazoa</taxon>
        <taxon>Ecdysozoa</taxon>
        <taxon>Arthropoda</taxon>
        <taxon>Hexapoda</taxon>
        <taxon>Insecta</taxon>
        <taxon>Pterygota</taxon>
        <taxon>Neoptera</taxon>
        <taxon>Endopterygota</taxon>
        <taxon>Coleoptera</taxon>
        <taxon>Polyphaga</taxon>
        <taxon>Cucujiformia</taxon>
        <taxon>Chrysomeloidea</taxon>
        <taxon>Chrysomelidae</taxon>
        <taxon>Bruchinae</taxon>
        <taxon>Bruchini</taxon>
        <taxon>Acanthoscelides</taxon>
    </lineage>
</organism>
<name>A0A9P0M2M5_ACAOB</name>
<dbReference type="OrthoDB" id="7021379at2759"/>
<sequence length="95" mass="10307">MYPSGDLLIMDMAGMTKMLAGAALLISLLSTILCSVSVTWYGDEKIYCVLVTSCNGETHSKVKLLRGGAGHTFVDLEVHSSRGFHLFLIPDRTSN</sequence>
<dbReference type="EMBL" id="CAKOFQ010007667">
    <property type="protein sequence ID" value="CAH2006047.1"/>
    <property type="molecule type" value="Genomic_DNA"/>
</dbReference>
<reference evidence="1" key="1">
    <citation type="submission" date="2022-03" db="EMBL/GenBank/DDBJ databases">
        <authorList>
            <person name="Sayadi A."/>
        </authorList>
    </citation>
    <scope>NUCLEOTIDE SEQUENCE</scope>
</reference>
<evidence type="ECO:0000313" key="2">
    <source>
        <dbReference type="Proteomes" id="UP001152888"/>
    </source>
</evidence>
<gene>
    <name evidence="1" type="ORF">ACAOBT_LOCUS28883</name>
</gene>
<comment type="caution">
    <text evidence="1">The sequence shown here is derived from an EMBL/GenBank/DDBJ whole genome shotgun (WGS) entry which is preliminary data.</text>
</comment>
<protein>
    <submittedName>
        <fullName evidence="1">Uncharacterized protein</fullName>
    </submittedName>
</protein>
<dbReference type="AlphaFoldDB" id="A0A9P0M2M5"/>